<dbReference type="PANTHER" id="PTHR10961:SF46">
    <property type="entry name" value="PEROXISOMAL SARCOSINE OXIDASE"/>
    <property type="match status" value="1"/>
</dbReference>
<feature type="domain" description="FAD dependent oxidoreductase" evidence="6">
    <location>
        <begin position="10"/>
        <end position="385"/>
    </location>
</feature>
<comment type="cofactor">
    <cofactor evidence="1">
        <name>FAD</name>
        <dbReference type="ChEBI" id="CHEBI:57692"/>
    </cofactor>
</comment>
<reference evidence="7" key="1">
    <citation type="submission" date="2023-10" db="EMBL/GenBank/DDBJ databases">
        <authorList>
            <person name="Noh H."/>
        </authorList>
    </citation>
    <scope>NUCLEOTIDE SEQUENCE</scope>
    <source>
        <strain evidence="7">DUCC4014</strain>
    </source>
</reference>
<evidence type="ECO:0000259" key="6">
    <source>
        <dbReference type="Pfam" id="PF01266"/>
    </source>
</evidence>
<dbReference type="InterPro" id="IPR036188">
    <property type="entry name" value="FAD/NAD-bd_sf"/>
</dbReference>
<dbReference type="RefSeq" id="XP_062632358.1">
    <property type="nucleotide sequence ID" value="XM_062776374.1"/>
</dbReference>
<dbReference type="InterPro" id="IPR006076">
    <property type="entry name" value="FAD-dep_OxRdtase"/>
</dbReference>
<dbReference type="GO" id="GO:0050031">
    <property type="term" value="F:L-pipecolate oxidase activity"/>
    <property type="evidence" value="ECO:0007669"/>
    <property type="project" value="TreeGrafter"/>
</dbReference>
<keyword evidence="3" id="KW-0285">Flavoprotein</keyword>
<dbReference type="GeneID" id="87812974"/>
<proteinExistence type="inferred from homology"/>
<protein>
    <submittedName>
        <fullName evidence="7">L-pipecolate oxidase</fullName>
    </submittedName>
</protein>
<comment type="similarity">
    <text evidence="2">Belongs to the MSOX/MTOX family.</text>
</comment>
<dbReference type="Gene3D" id="3.50.50.60">
    <property type="entry name" value="FAD/NAD(P)-binding domain"/>
    <property type="match status" value="1"/>
</dbReference>
<dbReference type="GO" id="GO:0008115">
    <property type="term" value="F:sarcosine oxidase activity"/>
    <property type="evidence" value="ECO:0007669"/>
    <property type="project" value="TreeGrafter"/>
</dbReference>
<evidence type="ECO:0000256" key="2">
    <source>
        <dbReference type="ARBA" id="ARBA00010989"/>
    </source>
</evidence>
<evidence type="ECO:0000256" key="3">
    <source>
        <dbReference type="ARBA" id="ARBA00022630"/>
    </source>
</evidence>
<dbReference type="EMBL" id="CP086720">
    <property type="protein sequence ID" value="WOO86332.1"/>
    <property type="molecule type" value="Genomic_DNA"/>
</dbReference>
<keyword evidence="5" id="KW-0560">Oxidoreductase</keyword>
<dbReference type="AlphaFoldDB" id="A0AAF0YH52"/>
<evidence type="ECO:0000256" key="5">
    <source>
        <dbReference type="ARBA" id="ARBA00023002"/>
    </source>
</evidence>
<dbReference type="Proteomes" id="UP000827549">
    <property type="component" value="Chromosome 7"/>
</dbReference>
<evidence type="ECO:0000313" key="8">
    <source>
        <dbReference type="Proteomes" id="UP000827549"/>
    </source>
</evidence>
<dbReference type="GO" id="GO:0004657">
    <property type="term" value="F:proline dehydrogenase activity"/>
    <property type="evidence" value="ECO:0007669"/>
    <property type="project" value="TreeGrafter"/>
</dbReference>
<evidence type="ECO:0000256" key="1">
    <source>
        <dbReference type="ARBA" id="ARBA00001974"/>
    </source>
</evidence>
<organism evidence="7 8">
    <name type="scientific">Vanrija pseudolonga</name>
    <dbReference type="NCBI Taxonomy" id="143232"/>
    <lineage>
        <taxon>Eukaryota</taxon>
        <taxon>Fungi</taxon>
        <taxon>Dikarya</taxon>
        <taxon>Basidiomycota</taxon>
        <taxon>Agaricomycotina</taxon>
        <taxon>Tremellomycetes</taxon>
        <taxon>Trichosporonales</taxon>
        <taxon>Trichosporonaceae</taxon>
        <taxon>Vanrija</taxon>
    </lineage>
</organism>
<evidence type="ECO:0000256" key="4">
    <source>
        <dbReference type="ARBA" id="ARBA00022827"/>
    </source>
</evidence>
<dbReference type="PANTHER" id="PTHR10961">
    <property type="entry name" value="PEROXISOMAL SARCOSINE OXIDASE"/>
    <property type="match status" value="1"/>
</dbReference>
<dbReference type="GO" id="GO:0050660">
    <property type="term" value="F:flavin adenine dinucleotide binding"/>
    <property type="evidence" value="ECO:0007669"/>
    <property type="project" value="InterPro"/>
</dbReference>
<keyword evidence="4" id="KW-0274">FAD</keyword>
<evidence type="ECO:0000313" key="7">
    <source>
        <dbReference type="EMBL" id="WOO86332.1"/>
    </source>
</evidence>
<dbReference type="SUPFAM" id="SSF51905">
    <property type="entry name" value="FAD/NAD(P)-binding domain"/>
    <property type="match status" value="1"/>
</dbReference>
<sequence>MTPRIAPPQRVLIVGAGEFGSTTALALARGAYKGQAHLITVLDRSPTPPATDAASYDYNKIVRQEYTDPVYANLAREAMLGWRDEWAEYYHETGVVMTARPNGVASAEKTYAVNFLPGMETPGKCARKLEGKADVQAQYGNGVPLGDFADCYAYHNECGGWAEAARATEAAVAKARALGVVFRCGTAKKLIIDEAARKVRGVVTEEHGDEYTADLVVLCCGSWTPTLVPELKENLLPTGQVVGFVQLNKEEHERYKNVPVTMTAMNGFYIFPPNATGLVKFAIHELGYLNPQPGYPSLPRTHLTRGYEMQSIPDHGHAKLLRNLAAVYPELAKKPFSASRLCWYSDRHSGDFLLDYHPDYNDTLFIGAGGSGHAFKFLPVIGGLIEQGIQGTMPPQYRDIFGYKSRPDRVDGRFEYSEFTRLDGGSKL</sequence>
<dbReference type="Gene3D" id="3.30.9.10">
    <property type="entry name" value="D-Amino Acid Oxidase, subunit A, domain 2"/>
    <property type="match status" value="1"/>
</dbReference>
<dbReference type="Pfam" id="PF01266">
    <property type="entry name" value="DAO"/>
    <property type="match status" value="1"/>
</dbReference>
<dbReference type="InterPro" id="IPR045170">
    <property type="entry name" value="MTOX"/>
</dbReference>
<gene>
    <name evidence="7" type="primary">fap1_2</name>
    <name evidence="7" type="ORF">LOC62_07G009813</name>
</gene>
<accession>A0AAF0YH52</accession>
<keyword evidence="8" id="KW-1185">Reference proteome</keyword>
<name>A0AAF0YH52_9TREE</name>